<reference evidence="1 2" key="1">
    <citation type="submission" date="2024-01" db="EMBL/GenBank/DDBJ databases">
        <title>The genomes of 5 underutilized Papilionoideae crops provide insights into root nodulation and disease resistanc.</title>
        <authorList>
            <person name="Jiang F."/>
        </authorList>
    </citation>
    <scope>NUCLEOTIDE SEQUENCE [LARGE SCALE GENOMIC DNA]</scope>
    <source>
        <strain evidence="1">DUOXIRENSHENG_FW03</strain>
        <tissue evidence="1">Leaves</tissue>
    </source>
</reference>
<evidence type="ECO:0000313" key="2">
    <source>
        <dbReference type="Proteomes" id="UP001386955"/>
    </source>
</evidence>
<gene>
    <name evidence="1" type="ORF">VNO78_07302</name>
</gene>
<proteinExistence type="predicted"/>
<keyword evidence="2" id="KW-1185">Reference proteome</keyword>
<accession>A0AAN9SVZ5</accession>
<sequence length="89" mass="10138">MEQRCLWKYLQNEKEFEEECEGIGLSIFHSLLELAAGRGQGYIMGGECRNTYEAMAIQDNEGKLISNSGEMEAIWSQVLTKEFLDLSLL</sequence>
<dbReference type="AlphaFoldDB" id="A0AAN9SVZ5"/>
<evidence type="ECO:0000313" key="1">
    <source>
        <dbReference type="EMBL" id="KAK7405695.1"/>
    </source>
</evidence>
<name>A0AAN9SVZ5_PSOTE</name>
<organism evidence="1 2">
    <name type="scientific">Psophocarpus tetragonolobus</name>
    <name type="common">Winged bean</name>
    <name type="synonym">Dolichos tetragonolobus</name>
    <dbReference type="NCBI Taxonomy" id="3891"/>
    <lineage>
        <taxon>Eukaryota</taxon>
        <taxon>Viridiplantae</taxon>
        <taxon>Streptophyta</taxon>
        <taxon>Embryophyta</taxon>
        <taxon>Tracheophyta</taxon>
        <taxon>Spermatophyta</taxon>
        <taxon>Magnoliopsida</taxon>
        <taxon>eudicotyledons</taxon>
        <taxon>Gunneridae</taxon>
        <taxon>Pentapetalae</taxon>
        <taxon>rosids</taxon>
        <taxon>fabids</taxon>
        <taxon>Fabales</taxon>
        <taxon>Fabaceae</taxon>
        <taxon>Papilionoideae</taxon>
        <taxon>50 kb inversion clade</taxon>
        <taxon>NPAAA clade</taxon>
        <taxon>indigoferoid/millettioid clade</taxon>
        <taxon>Phaseoleae</taxon>
        <taxon>Psophocarpus</taxon>
    </lineage>
</organism>
<protein>
    <submittedName>
        <fullName evidence="1">Uncharacterized protein</fullName>
    </submittedName>
</protein>
<dbReference type="EMBL" id="JAYMYS010000002">
    <property type="protein sequence ID" value="KAK7405695.1"/>
    <property type="molecule type" value="Genomic_DNA"/>
</dbReference>
<dbReference type="Proteomes" id="UP001386955">
    <property type="component" value="Unassembled WGS sequence"/>
</dbReference>
<comment type="caution">
    <text evidence="1">The sequence shown here is derived from an EMBL/GenBank/DDBJ whole genome shotgun (WGS) entry which is preliminary data.</text>
</comment>